<reference evidence="1 2" key="1">
    <citation type="journal article" date="2022" name="bioRxiv">
        <title>The genome of the oomycete Peronosclerospora sorghi, a cosmopolitan pathogen of maize and sorghum, is inflated with dispersed pseudogenes.</title>
        <authorList>
            <person name="Fletcher K."/>
            <person name="Martin F."/>
            <person name="Isakeit T."/>
            <person name="Cavanaugh K."/>
            <person name="Magill C."/>
            <person name="Michelmore R."/>
        </authorList>
    </citation>
    <scope>NUCLEOTIDE SEQUENCE [LARGE SCALE GENOMIC DNA]</scope>
    <source>
        <strain evidence="1">P6</strain>
    </source>
</reference>
<proteinExistence type="predicted"/>
<organism evidence="1 2">
    <name type="scientific">Peronosclerospora sorghi</name>
    <dbReference type="NCBI Taxonomy" id="230839"/>
    <lineage>
        <taxon>Eukaryota</taxon>
        <taxon>Sar</taxon>
        <taxon>Stramenopiles</taxon>
        <taxon>Oomycota</taxon>
        <taxon>Peronosporomycetes</taxon>
        <taxon>Peronosporales</taxon>
        <taxon>Peronosporaceae</taxon>
        <taxon>Peronosclerospora</taxon>
    </lineage>
</organism>
<sequence>MQGIASCCSICPPKDIHWSPEGLLFVYVRLEHSWTTGHTCRTDHDVVEEAEAKRNSDEEEEHQADGAGGRSTYLRTVVTFIAKMFVVAADKINRIVVEQGSDNIVNEDSPSPVLPSELGRLRGKELTKRLEQQKE</sequence>
<keyword evidence="2" id="KW-1185">Reference proteome</keyword>
<dbReference type="Proteomes" id="UP001163321">
    <property type="component" value="Chromosome 5"/>
</dbReference>
<protein>
    <submittedName>
        <fullName evidence="1">Uncharacterized protein</fullName>
    </submittedName>
</protein>
<comment type="caution">
    <text evidence="1">The sequence shown here is derived from an EMBL/GenBank/DDBJ whole genome shotgun (WGS) entry which is preliminary data.</text>
</comment>
<evidence type="ECO:0000313" key="1">
    <source>
        <dbReference type="EMBL" id="KAI9911174.1"/>
    </source>
</evidence>
<name>A0ACC0VXG1_9STRA</name>
<evidence type="ECO:0000313" key="2">
    <source>
        <dbReference type="Proteomes" id="UP001163321"/>
    </source>
</evidence>
<accession>A0ACC0VXG1</accession>
<dbReference type="EMBL" id="CM047584">
    <property type="protein sequence ID" value="KAI9911174.1"/>
    <property type="molecule type" value="Genomic_DNA"/>
</dbReference>
<gene>
    <name evidence="1" type="ORF">PsorP6_009160</name>
</gene>